<protein>
    <submittedName>
        <fullName evidence="1">Uncharacterized protein</fullName>
    </submittedName>
</protein>
<keyword evidence="2" id="KW-1185">Reference proteome</keyword>
<name>A0A9X4L0Y2_9STAP</name>
<evidence type="ECO:0000313" key="1">
    <source>
        <dbReference type="EMBL" id="MDG0844834.1"/>
    </source>
</evidence>
<evidence type="ECO:0000313" key="2">
    <source>
        <dbReference type="Proteomes" id="UP001152422"/>
    </source>
</evidence>
<dbReference type="RefSeq" id="WP_277582743.1">
    <property type="nucleotide sequence ID" value="NZ_JAMBPY010000001.1"/>
</dbReference>
<sequence>MYLKTHELIQEQEIWFVKKGHSQSHFGVVDDLIYNNGDCIAVIRIGRIKVEINDNFIIFDNNLKSVEG</sequence>
<dbReference type="EMBL" id="JAMBQA010000001">
    <property type="protein sequence ID" value="MDG0844834.1"/>
    <property type="molecule type" value="Genomic_DNA"/>
</dbReference>
<dbReference type="Proteomes" id="UP001152422">
    <property type="component" value="Unassembled WGS sequence"/>
</dbReference>
<proteinExistence type="predicted"/>
<organism evidence="1 2">
    <name type="scientific">Staphylococcus equorum</name>
    <dbReference type="NCBI Taxonomy" id="246432"/>
    <lineage>
        <taxon>Bacteria</taxon>
        <taxon>Bacillati</taxon>
        <taxon>Bacillota</taxon>
        <taxon>Bacilli</taxon>
        <taxon>Bacillales</taxon>
        <taxon>Staphylococcaceae</taxon>
        <taxon>Staphylococcus</taxon>
    </lineage>
</organism>
<reference evidence="1" key="1">
    <citation type="submission" date="2022-05" db="EMBL/GenBank/DDBJ databases">
        <title>Comparative genomics of Staphylococcus equorum isolates.</title>
        <authorList>
            <person name="Luelf R.H."/>
        </authorList>
    </citation>
    <scope>NUCLEOTIDE SEQUENCE</scope>
    <source>
        <strain evidence="1">TMW 2.2497</strain>
    </source>
</reference>
<accession>A0A9X4L0Y2</accession>
<gene>
    <name evidence="1" type="ORF">M4L89_01075</name>
</gene>
<dbReference type="AlphaFoldDB" id="A0A9X4L0Y2"/>
<comment type="caution">
    <text evidence="1">The sequence shown here is derived from an EMBL/GenBank/DDBJ whole genome shotgun (WGS) entry which is preliminary data.</text>
</comment>